<proteinExistence type="predicted"/>
<evidence type="ECO:0000313" key="1">
    <source>
        <dbReference type="EMBL" id="TLS45759.1"/>
    </source>
</evidence>
<evidence type="ECO:0000313" key="2">
    <source>
        <dbReference type="Proteomes" id="UP000305906"/>
    </source>
</evidence>
<keyword evidence="2" id="KW-1185">Reference proteome</keyword>
<dbReference type="EMBL" id="VBZC01000012">
    <property type="protein sequence ID" value="TLS45759.1"/>
    <property type="molecule type" value="Genomic_DNA"/>
</dbReference>
<sequence length="227" mass="25387">MGGSFSAYPGLMATACVPRTVVSQTVTVWWTRRRVVHQAKKLGLRPDLGLEAMIDRIARLRGQPIDLDFVPMPRRMTGLCCFGEDRDTIVVNAEAEPLHRVLITLHELWHLIEDLVGPGPLVRLWRLLVTRPLERCGLRKKGAGSPFGDHTVFELDNLADVLDALSPELVHDVIEHRRPVKMRGEHNHSHDPAEVFARQTLQMLALNEDASGIGSVTASLDHRRTGI</sequence>
<dbReference type="Proteomes" id="UP000305906">
    <property type="component" value="Unassembled WGS sequence"/>
</dbReference>
<protein>
    <submittedName>
        <fullName evidence="1">Uncharacterized protein</fullName>
    </submittedName>
</protein>
<name>A0A5R9FSX9_9ACTN</name>
<dbReference type="AlphaFoldDB" id="A0A5R9FSX9"/>
<dbReference type="RefSeq" id="WP_138045350.1">
    <property type="nucleotide sequence ID" value="NZ_VBZC01000012.1"/>
</dbReference>
<accession>A0A5R9FSX9</accession>
<gene>
    <name evidence="1" type="ORF">FE633_13435</name>
</gene>
<comment type="caution">
    <text evidence="1">The sequence shown here is derived from an EMBL/GenBank/DDBJ whole genome shotgun (WGS) entry which is preliminary data.</text>
</comment>
<organism evidence="1 2">
    <name type="scientific">Streptomyces montanus</name>
    <dbReference type="NCBI Taxonomy" id="2580423"/>
    <lineage>
        <taxon>Bacteria</taxon>
        <taxon>Bacillati</taxon>
        <taxon>Actinomycetota</taxon>
        <taxon>Actinomycetes</taxon>
        <taxon>Kitasatosporales</taxon>
        <taxon>Streptomycetaceae</taxon>
        <taxon>Streptomyces</taxon>
    </lineage>
</organism>
<reference evidence="1 2" key="1">
    <citation type="submission" date="2019-05" db="EMBL/GenBank/DDBJ databases">
        <title>Streptomyces sp. NEAU-C151, a novel actinomycete isolated from soil.</title>
        <authorList>
            <person name="Han L."/>
            <person name="Jiang H."/>
        </authorList>
    </citation>
    <scope>NUCLEOTIDE SEQUENCE [LARGE SCALE GENOMIC DNA]</scope>
    <source>
        <strain evidence="1 2">NEAU-C151</strain>
    </source>
</reference>